<dbReference type="InterPro" id="IPR029510">
    <property type="entry name" value="Ald_DH_CS_GLU"/>
</dbReference>
<reference evidence="9" key="1">
    <citation type="journal article" date="2019" name="Int. J. Syst. Evol. Microbiol.">
        <title>The Global Catalogue of Microorganisms (GCM) 10K type strain sequencing project: providing services to taxonomists for standard genome sequencing and annotation.</title>
        <authorList>
            <consortium name="The Broad Institute Genomics Platform"/>
            <consortium name="The Broad Institute Genome Sequencing Center for Infectious Disease"/>
            <person name="Wu L."/>
            <person name="Ma J."/>
        </authorList>
    </citation>
    <scope>NUCLEOTIDE SEQUENCE [LARGE SCALE GENOMIC DNA]</scope>
    <source>
        <strain evidence="9">JCM 10671</strain>
    </source>
</reference>
<evidence type="ECO:0000256" key="2">
    <source>
        <dbReference type="ARBA" id="ARBA00023002"/>
    </source>
</evidence>
<name>A0ABP3RC66_9ACTN</name>
<dbReference type="Gene3D" id="3.40.605.10">
    <property type="entry name" value="Aldehyde Dehydrogenase, Chain A, domain 1"/>
    <property type="match status" value="1"/>
</dbReference>
<evidence type="ECO:0000313" key="8">
    <source>
        <dbReference type="EMBL" id="GAA0607628.1"/>
    </source>
</evidence>
<evidence type="ECO:0000256" key="4">
    <source>
        <dbReference type="ARBA" id="ARBA00049194"/>
    </source>
</evidence>
<evidence type="ECO:0000256" key="1">
    <source>
        <dbReference type="ARBA" id="ARBA00009986"/>
    </source>
</evidence>
<feature type="domain" description="Aldehyde dehydrogenase" evidence="7">
    <location>
        <begin position="23"/>
        <end position="483"/>
    </location>
</feature>
<organism evidence="8 9">
    <name type="scientific">Sporichthya brevicatena</name>
    <dbReference type="NCBI Taxonomy" id="171442"/>
    <lineage>
        <taxon>Bacteria</taxon>
        <taxon>Bacillati</taxon>
        <taxon>Actinomycetota</taxon>
        <taxon>Actinomycetes</taxon>
        <taxon>Sporichthyales</taxon>
        <taxon>Sporichthyaceae</taxon>
        <taxon>Sporichthya</taxon>
    </lineage>
</organism>
<evidence type="ECO:0000256" key="6">
    <source>
        <dbReference type="RuleBase" id="RU003345"/>
    </source>
</evidence>
<comment type="caution">
    <text evidence="8">The sequence shown here is derived from an EMBL/GenBank/DDBJ whole genome shotgun (WGS) entry which is preliminary data.</text>
</comment>
<feature type="active site" evidence="5">
    <location>
        <position position="260"/>
    </location>
</feature>
<keyword evidence="9" id="KW-1185">Reference proteome</keyword>
<dbReference type="EMBL" id="BAAAHE010000007">
    <property type="protein sequence ID" value="GAA0607628.1"/>
    <property type="molecule type" value="Genomic_DNA"/>
</dbReference>
<dbReference type="PANTHER" id="PTHR42804:SF1">
    <property type="entry name" value="ALDEHYDE DEHYDROGENASE-RELATED"/>
    <property type="match status" value="1"/>
</dbReference>
<dbReference type="InterPro" id="IPR016162">
    <property type="entry name" value="Ald_DH_N"/>
</dbReference>
<comment type="catalytic activity">
    <reaction evidence="4">
        <text>an aldehyde + NAD(+) + H2O = a carboxylate + NADH + 2 H(+)</text>
        <dbReference type="Rhea" id="RHEA:16185"/>
        <dbReference type="ChEBI" id="CHEBI:15377"/>
        <dbReference type="ChEBI" id="CHEBI:15378"/>
        <dbReference type="ChEBI" id="CHEBI:17478"/>
        <dbReference type="ChEBI" id="CHEBI:29067"/>
        <dbReference type="ChEBI" id="CHEBI:57540"/>
        <dbReference type="ChEBI" id="CHEBI:57945"/>
        <dbReference type="EC" id="1.2.1.3"/>
    </reaction>
</comment>
<dbReference type="PROSITE" id="PS00687">
    <property type="entry name" value="ALDEHYDE_DEHYDR_GLU"/>
    <property type="match status" value="1"/>
</dbReference>
<gene>
    <name evidence="8" type="ORF">GCM10009547_06940</name>
</gene>
<dbReference type="InterPro" id="IPR016160">
    <property type="entry name" value="Ald_DH_CS_CYS"/>
</dbReference>
<dbReference type="EC" id="1.2.1.3" evidence="3"/>
<protein>
    <recommendedName>
        <fullName evidence="3">aldehyde dehydrogenase (NAD(+))</fullName>
        <ecNumber evidence="3">1.2.1.3</ecNumber>
    </recommendedName>
</protein>
<dbReference type="Pfam" id="PF00171">
    <property type="entry name" value="Aldedh"/>
    <property type="match status" value="1"/>
</dbReference>
<accession>A0ABP3RC66</accession>
<evidence type="ECO:0000256" key="5">
    <source>
        <dbReference type="PROSITE-ProRule" id="PRU10007"/>
    </source>
</evidence>
<dbReference type="Gene3D" id="3.40.309.10">
    <property type="entry name" value="Aldehyde Dehydrogenase, Chain A, domain 2"/>
    <property type="match status" value="1"/>
</dbReference>
<comment type="similarity">
    <text evidence="1 6">Belongs to the aldehyde dehydrogenase family.</text>
</comment>
<sequence>MSETTFDPAALRHLNEFFVGGSWIPAATDERAAVVNPSNEDVLAYVAEPSTRDVDLAVEAARRAFDDGPWPTMTVAARIAHVRRFTEALMKRSAEIGDAWGLECGPTAPFRDAINNLVAPTVYSDAFALAESLPEFERRDGFAGPVEIHREPYGVAVSILTYNGPMSYVGMKVLPALLTGNVVIVKLPVETRLTGQLFAEAAEEADLPPGVLSLLAADREASSYLVSHPGVDVVSFTGGTEVGSKVLHGTADRIVKTMLELGGKSAGIVAPDVSTEDLLPMVLPGLLPFQGQVCVALTRLLVPPARRDEIAGALAQVFGSLKIGDAMDPGTEFGPVAVARTRDRCEKFVADAVAEGATVVAGGKRPAHLDRGWYYEPTLLVDVDNGMQIAQEEVFGPVFTVLTYDDMDDAVKIANDSPYGLTGAIFTHDAELARNVGRRVRAGSFTRNSTGGVLGQPFGGYKRSGLGREMGLEGYLEWTQTKVMKIDTTANYLA</sequence>
<keyword evidence="2 6" id="KW-0560">Oxidoreductase</keyword>
<dbReference type="InterPro" id="IPR016163">
    <property type="entry name" value="Ald_DH_C"/>
</dbReference>
<dbReference type="RefSeq" id="WP_344601633.1">
    <property type="nucleotide sequence ID" value="NZ_BAAAHE010000007.1"/>
</dbReference>
<proteinExistence type="inferred from homology"/>
<dbReference type="PANTHER" id="PTHR42804">
    <property type="entry name" value="ALDEHYDE DEHYDROGENASE"/>
    <property type="match status" value="1"/>
</dbReference>
<dbReference type="Proteomes" id="UP001500957">
    <property type="component" value="Unassembled WGS sequence"/>
</dbReference>
<dbReference type="InterPro" id="IPR016161">
    <property type="entry name" value="Ald_DH/histidinol_DH"/>
</dbReference>
<dbReference type="SUPFAM" id="SSF53720">
    <property type="entry name" value="ALDH-like"/>
    <property type="match status" value="1"/>
</dbReference>
<dbReference type="PROSITE" id="PS00070">
    <property type="entry name" value="ALDEHYDE_DEHYDR_CYS"/>
    <property type="match status" value="1"/>
</dbReference>
<evidence type="ECO:0000256" key="3">
    <source>
        <dbReference type="ARBA" id="ARBA00024226"/>
    </source>
</evidence>
<evidence type="ECO:0000313" key="9">
    <source>
        <dbReference type="Proteomes" id="UP001500957"/>
    </source>
</evidence>
<evidence type="ECO:0000259" key="7">
    <source>
        <dbReference type="Pfam" id="PF00171"/>
    </source>
</evidence>
<dbReference type="InterPro" id="IPR015590">
    <property type="entry name" value="Aldehyde_DH_dom"/>
</dbReference>